<dbReference type="AlphaFoldDB" id="K3X320"/>
<feature type="region of interest" description="Disordered" evidence="1">
    <location>
        <begin position="237"/>
        <end position="256"/>
    </location>
</feature>
<dbReference type="InterPro" id="IPR015943">
    <property type="entry name" value="WD40/YVTN_repeat-like_dom_sf"/>
</dbReference>
<dbReference type="Gene3D" id="2.130.10.10">
    <property type="entry name" value="YVTN repeat-like/Quinoprotein amine dehydrogenase"/>
    <property type="match status" value="1"/>
</dbReference>
<dbReference type="VEuPathDB" id="FungiDB:PYU1_G011593"/>
<keyword evidence="4" id="KW-1185">Reference proteome</keyword>
<dbReference type="SUPFAM" id="SSF50978">
    <property type="entry name" value="WD40 repeat-like"/>
    <property type="match status" value="1"/>
</dbReference>
<evidence type="ECO:0000259" key="2">
    <source>
        <dbReference type="Pfam" id="PF21034"/>
    </source>
</evidence>
<reference evidence="3" key="3">
    <citation type="submission" date="2015-02" db="UniProtKB">
        <authorList>
            <consortium name="EnsemblProtists"/>
        </authorList>
    </citation>
    <scope>IDENTIFICATION</scope>
    <source>
        <strain evidence="3">DAOM BR144</strain>
    </source>
</reference>
<reference evidence="4" key="1">
    <citation type="journal article" date="2010" name="Genome Biol.">
        <title>Genome sequence of the necrotrophic plant pathogen Pythium ultimum reveals original pathogenicity mechanisms and effector repertoire.</title>
        <authorList>
            <person name="Levesque C.A."/>
            <person name="Brouwer H."/>
            <person name="Cano L."/>
            <person name="Hamilton J.P."/>
            <person name="Holt C."/>
            <person name="Huitema E."/>
            <person name="Raffaele S."/>
            <person name="Robideau G.P."/>
            <person name="Thines M."/>
            <person name="Win J."/>
            <person name="Zerillo M.M."/>
            <person name="Beakes G.W."/>
            <person name="Boore J.L."/>
            <person name="Busam D."/>
            <person name="Dumas B."/>
            <person name="Ferriera S."/>
            <person name="Fuerstenberg S.I."/>
            <person name="Gachon C.M."/>
            <person name="Gaulin E."/>
            <person name="Govers F."/>
            <person name="Grenville-Briggs L."/>
            <person name="Horner N."/>
            <person name="Hostetler J."/>
            <person name="Jiang R.H."/>
            <person name="Johnson J."/>
            <person name="Krajaejun T."/>
            <person name="Lin H."/>
            <person name="Meijer H.J."/>
            <person name="Moore B."/>
            <person name="Morris P."/>
            <person name="Phuntmart V."/>
            <person name="Puiu D."/>
            <person name="Shetty J."/>
            <person name="Stajich J.E."/>
            <person name="Tripathy S."/>
            <person name="Wawra S."/>
            <person name="van West P."/>
            <person name="Whitty B.R."/>
            <person name="Coutinho P.M."/>
            <person name="Henrissat B."/>
            <person name="Martin F."/>
            <person name="Thomas P.D."/>
            <person name="Tyler B.M."/>
            <person name="De Vries R.P."/>
            <person name="Kamoun S."/>
            <person name="Yandell M."/>
            <person name="Tisserat N."/>
            <person name="Buell C.R."/>
        </authorList>
    </citation>
    <scope>NUCLEOTIDE SEQUENCE</scope>
    <source>
        <strain evidence="4">DAOM:BR144</strain>
    </source>
</reference>
<dbReference type="GO" id="GO:0005737">
    <property type="term" value="C:cytoplasm"/>
    <property type="evidence" value="ECO:0007669"/>
    <property type="project" value="TreeGrafter"/>
</dbReference>
<protein>
    <recommendedName>
        <fullName evidence="2">BCAS3 WD40 domain-containing protein</fullName>
    </recommendedName>
</protein>
<proteinExistence type="predicted"/>
<dbReference type="InterPro" id="IPR048382">
    <property type="entry name" value="BCAS3_WD40"/>
</dbReference>
<feature type="region of interest" description="Disordered" evidence="1">
    <location>
        <begin position="829"/>
        <end position="869"/>
    </location>
</feature>
<feature type="domain" description="BCAS3 WD40" evidence="2">
    <location>
        <begin position="365"/>
        <end position="482"/>
    </location>
</feature>
<dbReference type="InterPro" id="IPR036322">
    <property type="entry name" value="WD40_repeat_dom_sf"/>
</dbReference>
<name>K3X320_GLOUD</name>
<dbReference type="HOGENOM" id="CLU_323796_0_0_1"/>
<feature type="region of interest" description="Disordered" evidence="1">
    <location>
        <begin position="1"/>
        <end position="27"/>
    </location>
</feature>
<dbReference type="OMA" id="INMAMSS"/>
<dbReference type="GO" id="GO:0042594">
    <property type="term" value="P:response to starvation"/>
    <property type="evidence" value="ECO:0007669"/>
    <property type="project" value="TreeGrafter"/>
</dbReference>
<accession>K3X320</accession>
<evidence type="ECO:0000313" key="4">
    <source>
        <dbReference type="Proteomes" id="UP000019132"/>
    </source>
</evidence>
<dbReference type="InterPro" id="IPR045142">
    <property type="entry name" value="BCAS3-like"/>
</dbReference>
<dbReference type="PANTHER" id="PTHR13268">
    <property type="entry name" value="BREAST CARCINOMA AMPLIFIED SEQUENCE 3"/>
    <property type="match status" value="1"/>
</dbReference>
<sequence>MDATGPTRGQRARQPQAKAQLQVDSDAPVGSDRDVTFCIVERVAGQVFVCIATTALQGWSIYRVTKYGATPVQVVVDGGKSGGLISNVRFFRLFQLPQSRKQKHSGTANVGALFVSERCAEVDYRRTSSRDGLEEQRHVEDEDYDAMVMTEDDEAMEDLTVFSLADERVLKKLAPSPSLVIDIQFNASTAAILCESNEILLYDLRTFEMIRRIGTSAVAMSLGPRWIAYPGFVPDRDRESMDGSSSSESEEVVPEALVGSKQYSGSKLESSQYTAIDVAQNVASGLYYLSEIGRATIAPYLSSSPSATSSIPSNSATPVGSIGYASSYSPYGSVTDTAMNGKSAVVAKSKRDSSSTSASAYSGWVVVQDIATERVICNFKCHSTALVTLSFDFSGLLLATCSTKGQNLHVYRLTPPLQATQGKKSDGYQLLYKLQRGITHASIQDIAFSQDAKWVNVTSAHGTSHLYAIHPEGVRINADSHVNVIGVAVHNDVMDVPSLRDVDDFYADFRTLESKTLTQVLKIRHSMPAAVAPSTSAVSHSSSSPPVARGSYLVESALDASQAFFSHLAQSTNISMDFGYYNTDENDVEARRKRRRRRISCLFAHDDTKMLICCDRVLKLYDMKVQPTSSASNGVGGGYVPSSALAMDNSKLKTSNNSSSTFGFDASVTELKSWELLNQPRTKTTPSTGDDAIDTATSQKLLIQTKSNGKSELRTFAQRTIPLWAHPKVTFRAIDEDAPEGRVLEIKRKGPNQDNSSNGALHGDEQMFVLEMDSYFGIGGSPVFDGQSECRVAPEVPPLDLRESINMAMSTSIPSPSHPMRAVPIKTSVCSNTPPPPAFPDMTTTTSKKKKKKNGRSLPIEDASESSGMSTLQFTLQDMYFALPKEKLS</sequence>
<evidence type="ECO:0000256" key="1">
    <source>
        <dbReference type="SAM" id="MobiDB-lite"/>
    </source>
</evidence>
<dbReference type="PANTHER" id="PTHR13268:SF0">
    <property type="entry name" value="BCAS3 MICROTUBULE ASSOCIATED CELL MIGRATION FACTOR"/>
    <property type="match status" value="1"/>
</dbReference>
<dbReference type="Proteomes" id="UP000019132">
    <property type="component" value="Unassembled WGS sequence"/>
</dbReference>
<reference evidence="4" key="2">
    <citation type="submission" date="2010-04" db="EMBL/GenBank/DDBJ databases">
        <authorList>
            <person name="Buell R."/>
            <person name="Hamilton J."/>
            <person name="Hostetler J."/>
        </authorList>
    </citation>
    <scope>NUCLEOTIDE SEQUENCE [LARGE SCALE GENOMIC DNA]</scope>
    <source>
        <strain evidence="4">DAOM:BR144</strain>
    </source>
</reference>
<dbReference type="GO" id="GO:0006914">
    <property type="term" value="P:autophagy"/>
    <property type="evidence" value="ECO:0007669"/>
    <property type="project" value="InterPro"/>
</dbReference>
<dbReference type="Pfam" id="PF21034">
    <property type="entry name" value="BCAS3_WD40"/>
    <property type="match status" value="1"/>
</dbReference>
<dbReference type="InParanoid" id="K3X320"/>
<evidence type="ECO:0000313" key="3">
    <source>
        <dbReference type="EnsemblProtists" id="PYU1_T011619"/>
    </source>
</evidence>
<organism evidence="3 4">
    <name type="scientific">Globisporangium ultimum (strain ATCC 200006 / CBS 805.95 / DAOM BR144)</name>
    <name type="common">Pythium ultimum</name>
    <dbReference type="NCBI Taxonomy" id="431595"/>
    <lineage>
        <taxon>Eukaryota</taxon>
        <taxon>Sar</taxon>
        <taxon>Stramenopiles</taxon>
        <taxon>Oomycota</taxon>
        <taxon>Peronosporomycetes</taxon>
        <taxon>Pythiales</taxon>
        <taxon>Pythiaceae</taxon>
        <taxon>Globisporangium</taxon>
    </lineage>
</organism>
<dbReference type="EnsemblProtists" id="PYU1_T011619">
    <property type="protein sequence ID" value="PYU1_T011619"/>
    <property type="gene ID" value="PYU1_G011593"/>
</dbReference>
<dbReference type="eggNOG" id="KOG2109">
    <property type="taxonomic scope" value="Eukaryota"/>
</dbReference>
<dbReference type="EMBL" id="GL376611">
    <property type="status" value="NOT_ANNOTATED_CDS"/>
    <property type="molecule type" value="Genomic_DNA"/>
</dbReference>